<gene>
    <name evidence="1" type="ORF">B5F17_14135</name>
</gene>
<evidence type="ECO:0000313" key="1">
    <source>
        <dbReference type="EMBL" id="OUP50069.1"/>
    </source>
</evidence>
<evidence type="ECO:0008006" key="3">
    <source>
        <dbReference type="Google" id="ProtNLM"/>
    </source>
</evidence>
<sequence length="128" mass="14352">MEKSPQLIINGIQLPFVSNDRYRGYEDELGVVETMADGSSVFEIQGMVWRVGYSCDKLPDDTLRALLPLLRRKQELSVAFVPEGETSMRSAVMFCDSLPTRPSVAFAKAGAPVWHNLAFTLREVYAHD</sequence>
<proteinExistence type="predicted"/>
<dbReference type="EMBL" id="NFKK01000032">
    <property type="protein sequence ID" value="OUP50069.1"/>
    <property type="molecule type" value="Genomic_DNA"/>
</dbReference>
<comment type="caution">
    <text evidence="1">The sequence shown here is derived from an EMBL/GenBank/DDBJ whole genome shotgun (WGS) entry which is preliminary data.</text>
</comment>
<dbReference type="AlphaFoldDB" id="A0A1Y4L3R2"/>
<reference evidence="2" key="1">
    <citation type="submission" date="2017-04" db="EMBL/GenBank/DDBJ databases">
        <title>Function of individual gut microbiota members based on whole genome sequencing of pure cultures obtained from chicken caecum.</title>
        <authorList>
            <person name="Medvecky M."/>
            <person name="Cejkova D."/>
            <person name="Polansky O."/>
            <person name="Karasova D."/>
            <person name="Kubasova T."/>
            <person name="Cizek A."/>
            <person name="Rychlik I."/>
        </authorList>
    </citation>
    <scope>NUCLEOTIDE SEQUENCE [LARGE SCALE GENOMIC DNA]</scope>
    <source>
        <strain evidence="2">An180</strain>
    </source>
</reference>
<name>A0A1Y4L3R2_9FIRM</name>
<dbReference type="RefSeq" id="WP_087374862.1">
    <property type="nucleotide sequence ID" value="NZ_JBGKLX010000002.1"/>
</dbReference>
<organism evidence="1 2">
    <name type="scientific">Butyricicoccus pullicaecorum</name>
    <dbReference type="NCBI Taxonomy" id="501571"/>
    <lineage>
        <taxon>Bacteria</taxon>
        <taxon>Bacillati</taxon>
        <taxon>Bacillota</taxon>
        <taxon>Clostridia</taxon>
        <taxon>Eubacteriales</taxon>
        <taxon>Butyricicoccaceae</taxon>
        <taxon>Butyricicoccus</taxon>
    </lineage>
</organism>
<dbReference type="Proteomes" id="UP000195897">
    <property type="component" value="Unassembled WGS sequence"/>
</dbReference>
<protein>
    <recommendedName>
        <fullName evidence="3">Phage tail protein</fullName>
    </recommendedName>
</protein>
<evidence type="ECO:0000313" key="2">
    <source>
        <dbReference type="Proteomes" id="UP000195897"/>
    </source>
</evidence>
<accession>A0A1Y4L3R2</accession>